<reference evidence="1 2" key="1">
    <citation type="journal article" date="2024" name="Ann. Entomol. Soc. Am.">
        <title>Genomic analyses of the southern and eastern yellowjacket wasps (Hymenoptera: Vespidae) reveal evolutionary signatures of social life.</title>
        <authorList>
            <person name="Catto M.A."/>
            <person name="Caine P.B."/>
            <person name="Orr S.E."/>
            <person name="Hunt B.G."/>
            <person name="Goodisman M.A.D."/>
        </authorList>
    </citation>
    <scope>NUCLEOTIDE SEQUENCE [LARGE SCALE GENOMIC DNA]</scope>
    <source>
        <strain evidence="1">233</strain>
        <tissue evidence="1">Head and thorax</tissue>
    </source>
</reference>
<evidence type="ECO:0000313" key="1">
    <source>
        <dbReference type="EMBL" id="KAL2720733.1"/>
    </source>
</evidence>
<comment type="caution">
    <text evidence="1">The sequence shown here is derived from an EMBL/GenBank/DDBJ whole genome shotgun (WGS) entry which is preliminary data.</text>
</comment>
<keyword evidence="2" id="KW-1185">Reference proteome</keyword>
<name>A0ABD2AJE2_VESSQ</name>
<dbReference type="EMBL" id="JAUDFV010000144">
    <property type="protein sequence ID" value="KAL2720733.1"/>
    <property type="molecule type" value="Genomic_DNA"/>
</dbReference>
<evidence type="ECO:0000313" key="2">
    <source>
        <dbReference type="Proteomes" id="UP001607302"/>
    </source>
</evidence>
<dbReference type="Proteomes" id="UP001607302">
    <property type="component" value="Unassembled WGS sequence"/>
</dbReference>
<organism evidence="1 2">
    <name type="scientific">Vespula squamosa</name>
    <name type="common">Southern yellow jacket</name>
    <name type="synonym">Wasp</name>
    <dbReference type="NCBI Taxonomy" id="30214"/>
    <lineage>
        <taxon>Eukaryota</taxon>
        <taxon>Metazoa</taxon>
        <taxon>Ecdysozoa</taxon>
        <taxon>Arthropoda</taxon>
        <taxon>Hexapoda</taxon>
        <taxon>Insecta</taxon>
        <taxon>Pterygota</taxon>
        <taxon>Neoptera</taxon>
        <taxon>Endopterygota</taxon>
        <taxon>Hymenoptera</taxon>
        <taxon>Apocrita</taxon>
        <taxon>Aculeata</taxon>
        <taxon>Vespoidea</taxon>
        <taxon>Vespidae</taxon>
        <taxon>Vespinae</taxon>
        <taxon>Vespula</taxon>
    </lineage>
</organism>
<sequence length="105" mass="12320">MEASDWSLHNNESKNNWLTFIWAVIINLNVQKIIKLAIRQDQNVSIITFDRSAITWKNIIQWNANRKAFQVSLNKVQCYLSSPSLLVSNSYNDDCNFEKVHHRLN</sequence>
<protein>
    <submittedName>
        <fullName evidence="1">Uncharacterized protein</fullName>
    </submittedName>
</protein>
<proteinExistence type="predicted"/>
<gene>
    <name evidence="1" type="ORF">V1478_009779</name>
</gene>
<dbReference type="AlphaFoldDB" id="A0ABD2AJE2"/>
<accession>A0ABD2AJE2</accession>